<dbReference type="InterPro" id="IPR036259">
    <property type="entry name" value="MFS_trans_sf"/>
</dbReference>
<dbReference type="Gene3D" id="1.20.1250.20">
    <property type="entry name" value="MFS general substrate transporter like domains"/>
    <property type="match status" value="1"/>
</dbReference>
<comment type="subcellular location">
    <subcellularLocation>
        <location evidence="1">Cell membrane</location>
        <topology evidence="1">Multi-pass membrane protein</topology>
    </subcellularLocation>
</comment>
<feature type="region of interest" description="Disordered" evidence="5">
    <location>
        <begin position="1"/>
        <end position="38"/>
    </location>
</feature>
<feature type="transmembrane region" description="Helical" evidence="6">
    <location>
        <begin position="178"/>
        <end position="198"/>
    </location>
</feature>
<dbReference type="InterPro" id="IPR011701">
    <property type="entry name" value="MFS"/>
</dbReference>
<dbReference type="InterPro" id="IPR020846">
    <property type="entry name" value="MFS_dom"/>
</dbReference>
<evidence type="ECO:0000256" key="5">
    <source>
        <dbReference type="SAM" id="MobiDB-lite"/>
    </source>
</evidence>
<evidence type="ECO:0000313" key="8">
    <source>
        <dbReference type="EMBL" id="MBB5493213.1"/>
    </source>
</evidence>
<feature type="transmembrane region" description="Helical" evidence="6">
    <location>
        <begin position="50"/>
        <end position="72"/>
    </location>
</feature>
<dbReference type="PANTHER" id="PTHR23530:SF1">
    <property type="entry name" value="PERMEASE, MAJOR FACILITATOR SUPERFAMILY-RELATED"/>
    <property type="match status" value="1"/>
</dbReference>
<dbReference type="GO" id="GO:0005886">
    <property type="term" value="C:plasma membrane"/>
    <property type="evidence" value="ECO:0007669"/>
    <property type="project" value="UniProtKB-SubCell"/>
</dbReference>
<feature type="transmembrane region" description="Helical" evidence="6">
    <location>
        <begin position="249"/>
        <end position="268"/>
    </location>
</feature>
<feature type="compositionally biased region" description="Pro residues" evidence="5">
    <location>
        <begin position="20"/>
        <end position="36"/>
    </location>
</feature>
<protein>
    <submittedName>
        <fullName evidence="8">MFS family permease</fullName>
    </submittedName>
</protein>
<dbReference type="GO" id="GO:0022857">
    <property type="term" value="F:transmembrane transporter activity"/>
    <property type="evidence" value="ECO:0007669"/>
    <property type="project" value="InterPro"/>
</dbReference>
<reference evidence="8 9" key="1">
    <citation type="submission" date="2020-08" db="EMBL/GenBank/DDBJ databases">
        <title>Sequencing the genomes of 1000 actinobacteria strains.</title>
        <authorList>
            <person name="Klenk H.-P."/>
        </authorList>
    </citation>
    <scope>NUCLEOTIDE SEQUENCE [LARGE SCALE GENOMIC DNA]</scope>
    <source>
        <strain evidence="8 9">DSM 44598</strain>
    </source>
</reference>
<feature type="transmembrane region" description="Helical" evidence="6">
    <location>
        <begin position="204"/>
        <end position="222"/>
    </location>
</feature>
<dbReference type="PANTHER" id="PTHR23530">
    <property type="entry name" value="TRANSPORT PROTEIN-RELATED"/>
    <property type="match status" value="1"/>
</dbReference>
<dbReference type="EMBL" id="JACHDO010000001">
    <property type="protein sequence ID" value="MBB5493213.1"/>
    <property type="molecule type" value="Genomic_DNA"/>
</dbReference>
<accession>A0A840WCV0</accession>
<keyword evidence="4 6" id="KW-0472">Membrane</keyword>
<dbReference type="PROSITE" id="PS50850">
    <property type="entry name" value="MFS"/>
    <property type="match status" value="1"/>
</dbReference>
<dbReference type="CDD" id="cd06174">
    <property type="entry name" value="MFS"/>
    <property type="match status" value="1"/>
</dbReference>
<evidence type="ECO:0000256" key="6">
    <source>
        <dbReference type="SAM" id="Phobius"/>
    </source>
</evidence>
<evidence type="ECO:0000256" key="1">
    <source>
        <dbReference type="ARBA" id="ARBA00004651"/>
    </source>
</evidence>
<feature type="transmembrane region" description="Helical" evidence="6">
    <location>
        <begin position="338"/>
        <end position="359"/>
    </location>
</feature>
<feature type="transmembrane region" description="Helical" evidence="6">
    <location>
        <begin position="399"/>
        <end position="421"/>
    </location>
</feature>
<dbReference type="RefSeq" id="WP_184366508.1">
    <property type="nucleotide sequence ID" value="NZ_BAAAKM010000007.1"/>
</dbReference>
<dbReference type="AlphaFoldDB" id="A0A840WCV0"/>
<gene>
    <name evidence="8" type="ORF">HNR07_004350</name>
</gene>
<name>A0A840WCV0_9ACTN</name>
<keyword evidence="2 6" id="KW-0812">Transmembrane</keyword>
<keyword evidence="9" id="KW-1185">Reference proteome</keyword>
<dbReference type="SUPFAM" id="SSF103473">
    <property type="entry name" value="MFS general substrate transporter"/>
    <property type="match status" value="1"/>
</dbReference>
<feature type="transmembrane region" description="Helical" evidence="6">
    <location>
        <begin position="314"/>
        <end position="332"/>
    </location>
</feature>
<feature type="transmembrane region" description="Helical" evidence="6">
    <location>
        <begin position="110"/>
        <end position="128"/>
    </location>
</feature>
<dbReference type="Proteomes" id="UP000579647">
    <property type="component" value="Unassembled WGS sequence"/>
</dbReference>
<evidence type="ECO:0000259" key="7">
    <source>
        <dbReference type="PROSITE" id="PS50850"/>
    </source>
</evidence>
<comment type="caution">
    <text evidence="8">The sequence shown here is derived from an EMBL/GenBank/DDBJ whole genome shotgun (WGS) entry which is preliminary data.</text>
</comment>
<sequence>MASTPPAGEPSPTEPAAAAPAPPEDPPPAPPTPPPGTAGGRFPLLARLSVYTLVGIAADFAFGAVFVTVILARGADPWMVGAILAGGHLIGLVMEAPSGALGDRYGHRRLLTLGLLVWGTGFVALGLADGLALTVVGVCLGNTGMSLKSGTLNAILINRVGEHDRNDRITRIVRVGAISTRVGSVLGAASVMVAGTWVTADTMIAVGGVLVLLLAVLAPVCFPPTPAQPDRRIGTIVLESVLLVATRRFVPLVVLALSLMSATMLLVVSWQPMLLAEYGGEDVRLNGLVMLLMTVSLTAGAVCARWVNRDRPHVWGPVASMGIGLPLVLAAWDVVPLVAGLVVAEFLIGLGGVLSGVWAQLMFTDANRNTMFSAVTVVTLLGSALTTSSFGWMWDLWGIPAAVSVLAVFAFVCALVALFLARAFPESADFTWAVRQNRTAARG</sequence>
<evidence type="ECO:0000256" key="3">
    <source>
        <dbReference type="ARBA" id="ARBA00022989"/>
    </source>
</evidence>
<feature type="transmembrane region" description="Helical" evidence="6">
    <location>
        <begin position="288"/>
        <end position="307"/>
    </location>
</feature>
<organism evidence="8 9">
    <name type="scientific">Nocardiopsis metallicus</name>
    <dbReference type="NCBI Taxonomy" id="179819"/>
    <lineage>
        <taxon>Bacteria</taxon>
        <taxon>Bacillati</taxon>
        <taxon>Actinomycetota</taxon>
        <taxon>Actinomycetes</taxon>
        <taxon>Streptosporangiales</taxon>
        <taxon>Nocardiopsidaceae</taxon>
        <taxon>Nocardiopsis</taxon>
    </lineage>
</organism>
<feature type="domain" description="Major facilitator superfamily (MFS) profile" evidence="7">
    <location>
        <begin position="43"/>
        <end position="428"/>
    </location>
</feature>
<evidence type="ECO:0000313" key="9">
    <source>
        <dbReference type="Proteomes" id="UP000579647"/>
    </source>
</evidence>
<feature type="transmembrane region" description="Helical" evidence="6">
    <location>
        <begin position="371"/>
        <end position="393"/>
    </location>
</feature>
<feature type="transmembrane region" description="Helical" evidence="6">
    <location>
        <begin position="78"/>
        <end position="98"/>
    </location>
</feature>
<dbReference type="Pfam" id="PF07690">
    <property type="entry name" value="MFS_1"/>
    <property type="match status" value="1"/>
</dbReference>
<proteinExistence type="predicted"/>
<evidence type="ECO:0000256" key="4">
    <source>
        <dbReference type="ARBA" id="ARBA00023136"/>
    </source>
</evidence>
<dbReference type="InterPro" id="IPR053160">
    <property type="entry name" value="MFS_DHA3_Transporter"/>
</dbReference>
<evidence type="ECO:0000256" key="2">
    <source>
        <dbReference type="ARBA" id="ARBA00022692"/>
    </source>
</evidence>
<keyword evidence="3 6" id="KW-1133">Transmembrane helix</keyword>